<dbReference type="EMBL" id="JAIVGD010000005">
    <property type="protein sequence ID" value="KAH0774248.1"/>
    <property type="molecule type" value="Genomic_DNA"/>
</dbReference>
<gene>
    <name evidence="2" type="ORF">KY290_011385</name>
</gene>
<keyword evidence="3" id="KW-1185">Reference proteome</keyword>
<evidence type="ECO:0000313" key="2">
    <source>
        <dbReference type="EMBL" id="KAH0774248.1"/>
    </source>
</evidence>
<comment type="caution">
    <text evidence="2">The sequence shown here is derived from an EMBL/GenBank/DDBJ whole genome shotgun (WGS) entry which is preliminary data.</text>
</comment>
<dbReference type="InterPro" id="IPR026960">
    <property type="entry name" value="RVT-Znf"/>
</dbReference>
<feature type="domain" description="Reverse transcriptase zinc-binding" evidence="1">
    <location>
        <begin position="112"/>
        <end position="174"/>
    </location>
</feature>
<reference evidence="2 3" key="1">
    <citation type="journal article" date="2021" name="bioRxiv">
        <title>Chromosome-scale and haplotype-resolved genome assembly of a tetraploid potato cultivar.</title>
        <authorList>
            <person name="Sun H."/>
            <person name="Jiao W.-B."/>
            <person name="Krause K."/>
            <person name="Campoy J.A."/>
            <person name="Goel M."/>
            <person name="Folz-Donahue K."/>
            <person name="Kukat C."/>
            <person name="Huettel B."/>
            <person name="Schneeberger K."/>
        </authorList>
    </citation>
    <scope>NUCLEOTIDE SEQUENCE [LARGE SCALE GENOMIC DNA]</scope>
    <source>
        <strain evidence="2">SolTubOtavaFocal</strain>
        <tissue evidence="2">Leaves</tissue>
    </source>
</reference>
<name>A0ABQ7W0I2_SOLTU</name>
<dbReference type="Proteomes" id="UP000826656">
    <property type="component" value="Unassembled WGS sequence"/>
</dbReference>
<evidence type="ECO:0000313" key="3">
    <source>
        <dbReference type="Proteomes" id="UP000826656"/>
    </source>
</evidence>
<accession>A0ABQ7W0I2</accession>
<evidence type="ECO:0000259" key="1">
    <source>
        <dbReference type="Pfam" id="PF13966"/>
    </source>
</evidence>
<protein>
    <recommendedName>
        <fullName evidence="1">Reverse transcriptase zinc-binding domain-containing protein</fullName>
    </recommendedName>
</protein>
<proteinExistence type="predicted"/>
<dbReference type="Pfam" id="PF13966">
    <property type="entry name" value="zf-RVT"/>
    <property type="match status" value="1"/>
</dbReference>
<organism evidence="2 3">
    <name type="scientific">Solanum tuberosum</name>
    <name type="common">Potato</name>
    <dbReference type="NCBI Taxonomy" id="4113"/>
    <lineage>
        <taxon>Eukaryota</taxon>
        <taxon>Viridiplantae</taxon>
        <taxon>Streptophyta</taxon>
        <taxon>Embryophyta</taxon>
        <taxon>Tracheophyta</taxon>
        <taxon>Spermatophyta</taxon>
        <taxon>Magnoliopsida</taxon>
        <taxon>eudicotyledons</taxon>
        <taxon>Gunneridae</taxon>
        <taxon>Pentapetalae</taxon>
        <taxon>asterids</taxon>
        <taxon>lamiids</taxon>
        <taxon>Solanales</taxon>
        <taxon>Solanaceae</taxon>
        <taxon>Solanoideae</taxon>
        <taxon>Solaneae</taxon>
        <taxon>Solanum</taxon>
    </lineage>
</organism>
<sequence>MIYSCSVEQIFSLLGLGSSASGLHVNVDKSAIYMAGISDATRQDCPLDRECVCLMGKSYDIKTRALDAITTSKDASWVVRKILDTKDLILQHQGFHGNLLTRLLSVHAGKGFSIKKMYVKLMPQYLKPEWKTITLQATIHPRFQFTLLLAAQQRLAIVDRLLKFDIQVPLDCAFMRKLLATYFLNVELYGNFGADYVYGWEIIEPAIAVSLSTSKKKIQC</sequence>